<organism evidence="1 2">
    <name type="scientific">Synergistes jonesii</name>
    <dbReference type="NCBI Taxonomy" id="2754"/>
    <lineage>
        <taxon>Bacteria</taxon>
        <taxon>Thermotogati</taxon>
        <taxon>Synergistota</taxon>
        <taxon>Synergistia</taxon>
        <taxon>Synergistales</taxon>
        <taxon>Synergistaceae</taxon>
        <taxon>Synergistes</taxon>
    </lineage>
</organism>
<evidence type="ECO:0000313" key="1">
    <source>
        <dbReference type="EMBL" id="KEJ92998.1"/>
    </source>
</evidence>
<protein>
    <submittedName>
        <fullName evidence="1">Uncharacterized protein</fullName>
    </submittedName>
</protein>
<dbReference type="Proteomes" id="UP000027665">
    <property type="component" value="Unassembled WGS sequence"/>
</dbReference>
<proteinExistence type="predicted"/>
<sequence length="228" mass="25837">MISSILPYWDQNIDLDIAPWVPYGRDFSPVSVNGLYNPLLGGVAGLAFEMKSEFLYLRSFKSGNIGTMARQNMIDPQRNETTELGFTMVFAYSEQLEHSVLPLLRKFPGLMAGLTLCDIWDGDVLVDECKVLMLIDEDPFFNEADFIQSLHRAFQRHCGLEKSNISFFAEKFGYRRCSISYETDDLTQMRVTQALFDMELDATKEVLGPAPELKVPPLPAMGIEKADR</sequence>
<dbReference type="GeneID" id="90982899"/>
<name>A0A073IRM6_9BACT</name>
<accession>A0A073IRM6</accession>
<evidence type="ECO:0000313" key="2">
    <source>
        <dbReference type="Proteomes" id="UP000027665"/>
    </source>
</evidence>
<keyword evidence="2" id="KW-1185">Reference proteome</keyword>
<dbReference type="STRING" id="2754.EH55_13465"/>
<dbReference type="RefSeq" id="WP_037974670.1">
    <property type="nucleotide sequence ID" value="NZ_CAMETI010000023.1"/>
</dbReference>
<dbReference type="EMBL" id="JMKI01000008">
    <property type="protein sequence ID" value="KEJ92998.1"/>
    <property type="molecule type" value="Genomic_DNA"/>
</dbReference>
<dbReference type="OrthoDB" id="3076at2"/>
<comment type="caution">
    <text evidence="1">The sequence shown here is derived from an EMBL/GenBank/DDBJ whole genome shotgun (WGS) entry which is preliminary data.</text>
</comment>
<dbReference type="AlphaFoldDB" id="A0A073IRM6"/>
<dbReference type="eggNOG" id="ENOG502ZQ2N">
    <property type="taxonomic scope" value="Bacteria"/>
</dbReference>
<reference evidence="1 2" key="1">
    <citation type="submission" date="2014-04" db="EMBL/GenBank/DDBJ databases">
        <title>Draft Genome Sequence of Synergistes jonesii.</title>
        <authorList>
            <person name="Coil D.A."/>
            <person name="Eisen J.A."/>
            <person name="Holland-Moritz H.E."/>
        </authorList>
    </citation>
    <scope>NUCLEOTIDE SEQUENCE [LARGE SCALE GENOMIC DNA]</scope>
    <source>
        <strain evidence="1 2">78-1</strain>
    </source>
</reference>
<gene>
    <name evidence="1" type="ORF">EH55_13465</name>
</gene>